<organism evidence="1 2">
    <name type="scientific">Tagetes erecta</name>
    <name type="common">African marigold</name>
    <dbReference type="NCBI Taxonomy" id="13708"/>
    <lineage>
        <taxon>Eukaryota</taxon>
        <taxon>Viridiplantae</taxon>
        <taxon>Streptophyta</taxon>
        <taxon>Embryophyta</taxon>
        <taxon>Tracheophyta</taxon>
        <taxon>Spermatophyta</taxon>
        <taxon>Magnoliopsida</taxon>
        <taxon>eudicotyledons</taxon>
        <taxon>Gunneridae</taxon>
        <taxon>Pentapetalae</taxon>
        <taxon>asterids</taxon>
        <taxon>campanulids</taxon>
        <taxon>Asterales</taxon>
        <taxon>Asteraceae</taxon>
        <taxon>Asteroideae</taxon>
        <taxon>Heliantheae alliance</taxon>
        <taxon>Tageteae</taxon>
        <taxon>Tagetes</taxon>
    </lineage>
</organism>
<keyword evidence="2" id="KW-1185">Reference proteome</keyword>
<dbReference type="AlphaFoldDB" id="A0AAD8L839"/>
<sequence>MGLVTGGILEALIVRDLFESFLKAWAHDTGEEHNMTIVYGRYYAIDHGAGKPVAFVEKTSNEIELQIVK</sequence>
<comment type="caution">
    <text evidence="1">The sequence shown here is derived from an EMBL/GenBank/DDBJ whole genome shotgun (WGS) entry which is preliminary data.</text>
</comment>
<name>A0AAD8L839_TARER</name>
<evidence type="ECO:0000313" key="2">
    <source>
        <dbReference type="Proteomes" id="UP001229421"/>
    </source>
</evidence>
<dbReference type="Proteomes" id="UP001229421">
    <property type="component" value="Unassembled WGS sequence"/>
</dbReference>
<protein>
    <submittedName>
        <fullName evidence="1">Uncharacterized protein</fullName>
    </submittedName>
</protein>
<reference evidence="1" key="1">
    <citation type="journal article" date="2023" name="bioRxiv">
        <title>Improved chromosome-level genome assembly for marigold (Tagetes erecta).</title>
        <authorList>
            <person name="Jiang F."/>
            <person name="Yuan L."/>
            <person name="Wang S."/>
            <person name="Wang H."/>
            <person name="Xu D."/>
            <person name="Wang A."/>
            <person name="Fan W."/>
        </authorList>
    </citation>
    <scope>NUCLEOTIDE SEQUENCE</scope>
    <source>
        <strain evidence="1">WSJ</strain>
        <tissue evidence="1">Leaf</tissue>
    </source>
</reference>
<gene>
    <name evidence="1" type="ORF">QVD17_10514</name>
</gene>
<dbReference type="EMBL" id="JAUHHV010000002">
    <property type="protein sequence ID" value="KAK1433602.1"/>
    <property type="molecule type" value="Genomic_DNA"/>
</dbReference>
<proteinExistence type="predicted"/>
<accession>A0AAD8L839</accession>
<evidence type="ECO:0000313" key="1">
    <source>
        <dbReference type="EMBL" id="KAK1433602.1"/>
    </source>
</evidence>